<organism evidence="1 2">
    <name type="scientific">Octadecabacter antarcticus 307</name>
    <dbReference type="NCBI Taxonomy" id="391626"/>
    <lineage>
        <taxon>Bacteria</taxon>
        <taxon>Pseudomonadati</taxon>
        <taxon>Pseudomonadota</taxon>
        <taxon>Alphaproteobacteria</taxon>
        <taxon>Rhodobacterales</taxon>
        <taxon>Roseobacteraceae</taxon>
        <taxon>Octadecabacter</taxon>
    </lineage>
</organism>
<dbReference type="EMBL" id="CP003740">
    <property type="protein sequence ID" value="AGI67206.1"/>
    <property type="molecule type" value="Genomic_DNA"/>
</dbReference>
<reference evidence="1 2" key="1">
    <citation type="journal article" date="2013" name="PLoS ONE">
        <title>Poles Apart: Arctic and Antarctic Octadecabacter strains Share High Genome Plasticity and a New Type of Xanthorhodopsin.</title>
        <authorList>
            <person name="Vollmers J."/>
            <person name="Voget S."/>
            <person name="Dietrich S."/>
            <person name="Gollnow K."/>
            <person name="Smits M."/>
            <person name="Meyer K."/>
            <person name="Brinkhoff T."/>
            <person name="Simon M."/>
            <person name="Daniel R."/>
        </authorList>
    </citation>
    <scope>NUCLEOTIDE SEQUENCE [LARGE SCALE GENOMIC DNA]</scope>
    <source>
        <strain evidence="1 2">307</strain>
    </source>
</reference>
<dbReference type="AlphaFoldDB" id="M9R9Z3"/>
<accession>M9R9Z3</accession>
<dbReference type="STRING" id="391626.OAN307_c15330"/>
<gene>
    <name evidence="1" type="ORF">OAN307_c15330</name>
</gene>
<protein>
    <submittedName>
        <fullName evidence="1">Uncharacterized protein</fullName>
    </submittedName>
</protein>
<evidence type="ECO:0000313" key="2">
    <source>
        <dbReference type="Proteomes" id="UP000005307"/>
    </source>
</evidence>
<evidence type="ECO:0000313" key="1">
    <source>
        <dbReference type="EMBL" id="AGI67206.1"/>
    </source>
</evidence>
<dbReference type="HOGENOM" id="CLU_3155552_0_0_5"/>
<dbReference type="Proteomes" id="UP000005307">
    <property type="component" value="Chromosome"/>
</dbReference>
<name>M9R9Z3_9RHOB</name>
<dbReference type="KEGG" id="oat:OAN307_c15330"/>
<keyword evidence="2" id="KW-1185">Reference proteome</keyword>
<sequence>MLNTAQLSLTLLRGIHCPMLNAACDSYNPPAIHQAFLGHYAMSQIGFR</sequence>
<proteinExistence type="predicted"/>